<dbReference type="PANTHER" id="PTHR30485:SF2">
    <property type="entry name" value="BLL0597 PROTEIN"/>
    <property type="match status" value="1"/>
</dbReference>
<dbReference type="GO" id="GO:0022904">
    <property type="term" value="P:respiratory electron transport chain"/>
    <property type="evidence" value="ECO:0007669"/>
    <property type="project" value="InterPro"/>
</dbReference>
<keyword evidence="3 6" id="KW-0812">Transmembrane</keyword>
<dbReference type="InterPro" id="IPR011577">
    <property type="entry name" value="Cyt_b561_bac/Ni-Hgenase"/>
</dbReference>
<protein>
    <submittedName>
        <fullName evidence="8">Hydrogenase</fullName>
    </submittedName>
</protein>
<dbReference type="GO" id="GO:0020037">
    <property type="term" value="F:heme binding"/>
    <property type="evidence" value="ECO:0007669"/>
    <property type="project" value="TreeGrafter"/>
</dbReference>
<evidence type="ECO:0000256" key="1">
    <source>
        <dbReference type="ARBA" id="ARBA00004651"/>
    </source>
</evidence>
<dbReference type="InterPro" id="IPR051542">
    <property type="entry name" value="Hydrogenase_cytochrome"/>
</dbReference>
<dbReference type="InterPro" id="IPR016174">
    <property type="entry name" value="Di-haem_cyt_TM"/>
</dbReference>
<keyword evidence="9" id="KW-1185">Reference proteome</keyword>
<evidence type="ECO:0000313" key="8">
    <source>
        <dbReference type="EMBL" id="PSU49231.1"/>
    </source>
</evidence>
<dbReference type="Gene3D" id="1.20.950.20">
    <property type="entry name" value="Transmembrane di-heme cytochromes, Chain C"/>
    <property type="match status" value="1"/>
</dbReference>
<accession>A0A2T3JJQ3</accession>
<gene>
    <name evidence="8" type="ORF">C9J12_09630</name>
</gene>
<feature type="transmembrane region" description="Helical" evidence="6">
    <location>
        <begin position="201"/>
        <end position="218"/>
    </location>
</feature>
<dbReference type="EMBL" id="PYMJ01000007">
    <property type="protein sequence ID" value="PSU49231.1"/>
    <property type="molecule type" value="Genomic_DNA"/>
</dbReference>
<dbReference type="GO" id="GO:0009055">
    <property type="term" value="F:electron transfer activity"/>
    <property type="evidence" value="ECO:0007669"/>
    <property type="project" value="InterPro"/>
</dbReference>
<feature type="transmembrane region" description="Helical" evidence="6">
    <location>
        <begin position="41"/>
        <end position="59"/>
    </location>
</feature>
<feature type="transmembrane region" description="Helical" evidence="6">
    <location>
        <begin position="12"/>
        <end position="29"/>
    </location>
</feature>
<feature type="transmembrane region" description="Helical" evidence="6">
    <location>
        <begin position="101"/>
        <end position="120"/>
    </location>
</feature>
<evidence type="ECO:0000256" key="4">
    <source>
        <dbReference type="ARBA" id="ARBA00022989"/>
    </source>
</evidence>
<feature type="transmembrane region" description="Helical" evidence="6">
    <location>
        <begin position="147"/>
        <end position="169"/>
    </location>
</feature>
<evidence type="ECO:0000256" key="2">
    <source>
        <dbReference type="ARBA" id="ARBA00022475"/>
    </source>
</evidence>
<evidence type="ECO:0000313" key="9">
    <source>
        <dbReference type="Proteomes" id="UP000240987"/>
    </source>
</evidence>
<comment type="subcellular location">
    <subcellularLocation>
        <location evidence="1">Cell membrane</location>
        <topology evidence="1">Multi-pass membrane protein</topology>
    </subcellularLocation>
</comment>
<dbReference type="Proteomes" id="UP000240987">
    <property type="component" value="Unassembled WGS sequence"/>
</dbReference>
<organism evidence="8 9">
    <name type="scientific">Photobacterium frigidiphilum</name>
    <dbReference type="NCBI Taxonomy" id="264736"/>
    <lineage>
        <taxon>Bacteria</taxon>
        <taxon>Pseudomonadati</taxon>
        <taxon>Pseudomonadota</taxon>
        <taxon>Gammaproteobacteria</taxon>
        <taxon>Vibrionales</taxon>
        <taxon>Vibrionaceae</taxon>
        <taxon>Photobacterium</taxon>
    </lineage>
</organism>
<name>A0A2T3JJQ3_9GAMM</name>
<feature type="domain" description="Cytochrome b561 bacterial/Ni-hydrogenase" evidence="7">
    <location>
        <begin position="9"/>
        <end position="181"/>
    </location>
</feature>
<evidence type="ECO:0000256" key="5">
    <source>
        <dbReference type="ARBA" id="ARBA00023136"/>
    </source>
</evidence>
<reference evidence="8 9" key="1">
    <citation type="submission" date="2018-01" db="EMBL/GenBank/DDBJ databases">
        <title>Whole genome sequencing of Histamine producing bacteria.</title>
        <authorList>
            <person name="Butler K."/>
        </authorList>
    </citation>
    <scope>NUCLEOTIDE SEQUENCE [LARGE SCALE GENOMIC DNA]</scope>
    <source>
        <strain evidence="8 9">JCM 12947</strain>
    </source>
</reference>
<evidence type="ECO:0000256" key="3">
    <source>
        <dbReference type="ARBA" id="ARBA00022692"/>
    </source>
</evidence>
<keyword evidence="2" id="KW-1003">Cell membrane</keyword>
<evidence type="ECO:0000256" key="6">
    <source>
        <dbReference type="SAM" id="Phobius"/>
    </source>
</evidence>
<proteinExistence type="predicted"/>
<evidence type="ECO:0000259" key="7">
    <source>
        <dbReference type="Pfam" id="PF01292"/>
    </source>
</evidence>
<sequence length="227" mass="25623">MKVSTTAIWDSFVRGYHWLQVLCIGGLWYTGTEGLMDWHFAIAYFLLTLLLTRIIWGFIGSDTARFLLFVRTPRAVLQYFQSMRKTKNDEVHLGHNPAGGYMVLGFFILLATQLITGLFANDDIISEGPLARYITGEESSLMTEIHALNFDVMLGAIVLHLVAIFFYLYKKDNLIKPMLNGRKETVTEIDTDAAPKMVNGLIGWIVFATIGSAVYSYLAKDIVAYLF</sequence>
<keyword evidence="5 6" id="KW-0472">Membrane</keyword>
<dbReference type="RefSeq" id="WP_107242503.1">
    <property type="nucleotide sequence ID" value="NZ_PYMJ01000007.1"/>
</dbReference>
<dbReference type="AlphaFoldDB" id="A0A2T3JJQ3"/>
<dbReference type="Pfam" id="PF01292">
    <property type="entry name" value="Ni_hydr_CYTB"/>
    <property type="match status" value="1"/>
</dbReference>
<keyword evidence="4 6" id="KW-1133">Transmembrane helix</keyword>
<dbReference type="SUPFAM" id="SSF81342">
    <property type="entry name" value="Transmembrane di-heme cytochromes"/>
    <property type="match status" value="1"/>
</dbReference>
<dbReference type="PANTHER" id="PTHR30485">
    <property type="entry name" value="NI/FE-HYDROGENASE 1 B-TYPE CYTOCHROME SUBUNIT"/>
    <property type="match status" value="1"/>
</dbReference>
<comment type="caution">
    <text evidence="8">The sequence shown here is derived from an EMBL/GenBank/DDBJ whole genome shotgun (WGS) entry which is preliminary data.</text>
</comment>
<dbReference type="GO" id="GO:0005886">
    <property type="term" value="C:plasma membrane"/>
    <property type="evidence" value="ECO:0007669"/>
    <property type="project" value="UniProtKB-SubCell"/>
</dbReference>
<dbReference type="OrthoDB" id="196472at2"/>